<dbReference type="RefSeq" id="WP_085124030.1">
    <property type="nucleotide sequence ID" value="NZ_FWZX01000015.1"/>
</dbReference>
<protein>
    <submittedName>
        <fullName evidence="1">Uncharacterized protein</fullName>
    </submittedName>
</protein>
<dbReference type="Proteomes" id="UP000192917">
    <property type="component" value="Unassembled WGS sequence"/>
</dbReference>
<sequence length="63" mass="7099">MSMIEPYALFTRDATIQVFPASFVDAPGSSSVGEDDIDLERVVWDAEYRSEVKRRLGNPPRLP</sequence>
<gene>
    <name evidence="1" type="ORF">SAMN05428998_11568</name>
</gene>
<proteinExistence type="predicted"/>
<evidence type="ECO:0000313" key="2">
    <source>
        <dbReference type="Proteomes" id="UP000192917"/>
    </source>
</evidence>
<dbReference type="AlphaFoldDB" id="A0A1Y6C9N7"/>
<name>A0A1Y6C9N7_9PROT</name>
<dbReference type="EMBL" id="FWZX01000015">
    <property type="protein sequence ID" value="SMF43512.1"/>
    <property type="molecule type" value="Genomic_DNA"/>
</dbReference>
<dbReference type="STRING" id="560819.SAMN05428998_11568"/>
<reference evidence="1 2" key="1">
    <citation type="submission" date="2017-04" db="EMBL/GenBank/DDBJ databases">
        <authorList>
            <person name="Afonso C.L."/>
            <person name="Miller P.J."/>
            <person name="Scott M.A."/>
            <person name="Spackman E."/>
            <person name="Goraichik I."/>
            <person name="Dimitrov K.M."/>
            <person name="Suarez D.L."/>
            <person name="Swayne D.E."/>
        </authorList>
    </citation>
    <scope>NUCLEOTIDE SEQUENCE [LARGE SCALE GENOMIC DNA]</scope>
    <source>
        <strain evidence="1 2">USBA 355</strain>
    </source>
</reference>
<accession>A0A1Y6C9N7</accession>
<evidence type="ECO:0000313" key="1">
    <source>
        <dbReference type="EMBL" id="SMF43512.1"/>
    </source>
</evidence>
<keyword evidence="2" id="KW-1185">Reference proteome</keyword>
<organism evidence="1 2">
    <name type="scientific">Tistlia consotensis USBA 355</name>
    <dbReference type="NCBI Taxonomy" id="560819"/>
    <lineage>
        <taxon>Bacteria</taxon>
        <taxon>Pseudomonadati</taxon>
        <taxon>Pseudomonadota</taxon>
        <taxon>Alphaproteobacteria</taxon>
        <taxon>Rhodospirillales</taxon>
        <taxon>Rhodovibrionaceae</taxon>
        <taxon>Tistlia</taxon>
    </lineage>
</organism>